<organism evidence="3 4">
    <name type="scientific">Granulicatella elegans ATCC 700633</name>
    <dbReference type="NCBI Taxonomy" id="626369"/>
    <lineage>
        <taxon>Bacteria</taxon>
        <taxon>Bacillati</taxon>
        <taxon>Bacillota</taxon>
        <taxon>Bacilli</taxon>
        <taxon>Lactobacillales</taxon>
        <taxon>Carnobacteriaceae</taxon>
        <taxon>Granulicatella</taxon>
    </lineage>
</organism>
<comment type="caution">
    <text evidence="3">The sequence shown here is derived from an EMBL/GenBank/DDBJ whole genome shotgun (WGS) entry which is preliminary data.</text>
</comment>
<dbReference type="Pfam" id="PF01381">
    <property type="entry name" value="HTH_3"/>
    <property type="match status" value="1"/>
</dbReference>
<dbReference type="OrthoDB" id="2157205at2"/>
<dbReference type="CDD" id="cd00093">
    <property type="entry name" value="HTH_XRE"/>
    <property type="match status" value="1"/>
</dbReference>
<protein>
    <recommendedName>
        <fullName evidence="2">HTH cro/C1-type domain-containing protein</fullName>
    </recommendedName>
</protein>
<keyword evidence="4" id="KW-1185">Reference proteome</keyword>
<sequence length="133" mass="15394">MSTGYLLSELRREKRLSQEELAKIIGTSQSSVGHWESGRRNIPQDKLLQLSKYFNVSIDYLLGISKSRKKYYDLSRDNNFCIVNRLGKILEEIESGIYTKDLDKYDEDSKNILINSLSLALSIAKKEEKRKKS</sequence>
<dbReference type="HOGENOM" id="CLU_066192_4_4_9"/>
<dbReference type="AlphaFoldDB" id="D0BJT6"/>
<dbReference type="Proteomes" id="UP000002939">
    <property type="component" value="Unassembled WGS sequence"/>
</dbReference>
<dbReference type="PROSITE" id="PS50943">
    <property type="entry name" value="HTH_CROC1"/>
    <property type="match status" value="1"/>
</dbReference>
<keyword evidence="1" id="KW-0238">DNA-binding</keyword>
<evidence type="ECO:0000313" key="4">
    <source>
        <dbReference type="Proteomes" id="UP000002939"/>
    </source>
</evidence>
<feature type="domain" description="HTH cro/C1-type" evidence="2">
    <location>
        <begin position="7"/>
        <end position="61"/>
    </location>
</feature>
<dbReference type="PANTHER" id="PTHR46558:SF11">
    <property type="entry name" value="HTH-TYPE TRANSCRIPTIONAL REGULATOR XRE"/>
    <property type="match status" value="1"/>
</dbReference>
<dbReference type="SUPFAM" id="SSF47413">
    <property type="entry name" value="lambda repressor-like DNA-binding domains"/>
    <property type="match status" value="1"/>
</dbReference>
<name>D0BJT6_9LACT</name>
<proteinExistence type="predicted"/>
<dbReference type="InterPro" id="IPR001387">
    <property type="entry name" value="Cro/C1-type_HTH"/>
</dbReference>
<dbReference type="STRING" id="626369.HMPREF0446_00221"/>
<evidence type="ECO:0000256" key="1">
    <source>
        <dbReference type="ARBA" id="ARBA00023125"/>
    </source>
</evidence>
<dbReference type="Gene3D" id="1.10.260.40">
    <property type="entry name" value="lambda repressor-like DNA-binding domains"/>
    <property type="match status" value="1"/>
</dbReference>
<evidence type="ECO:0000313" key="3">
    <source>
        <dbReference type="EMBL" id="EEW93339.1"/>
    </source>
</evidence>
<dbReference type="EMBL" id="ACRF02000014">
    <property type="protein sequence ID" value="EEW93339.1"/>
    <property type="molecule type" value="Genomic_DNA"/>
</dbReference>
<dbReference type="eggNOG" id="COG1396">
    <property type="taxonomic scope" value="Bacteria"/>
</dbReference>
<dbReference type="InterPro" id="IPR010982">
    <property type="entry name" value="Lambda_DNA-bd_dom_sf"/>
</dbReference>
<dbReference type="RefSeq" id="WP_006702495.1">
    <property type="nucleotide sequence ID" value="NZ_KI391971.1"/>
</dbReference>
<reference evidence="3" key="1">
    <citation type="submission" date="2009-09" db="EMBL/GenBank/DDBJ databases">
        <authorList>
            <consortium name="The Broad Institute Genome Sequencing Platform"/>
            <person name="Ward D."/>
            <person name="Feldgarden M."/>
            <person name="Earl A."/>
            <person name="Young S.K."/>
            <person name="Zeng Q."/>
            <person name="Koehrsen M."/>
            <person name="Alvarado L."/>
            <person name="Berlin A."/>
            <person name="Bochicchio J."/>
            <person name="Borenstein D."/>
            <person name="Chapman S.B."/>
            <person name="Chen Z."/>
            <person name="Engels R."/>
            <person name="Freedman E."/>
            <person name="Gellesch M."/>
            <person name="Goldberg J."/>
            <person name="Griggs A."/>
            <person name="Gujja S."/>
            <person name="Heilman E."/>
            <person name="Heiman D."/>
            <person name="Hepburn T."/>
            <person name="Howarth C."/>
            <person name="Jen D."/>
            <person name="Larson L."/>
            <person name="Lewis B."/>
            <person name="Mehta T."/>
            <person name="Park D."/>
            <person name="Pearson M."/>
            <person name="Roberts A."/>
            <person name="Saif S."/>
            <person name="Shea T."/>
            <person name="Shenoy N."/>
            <person name="Sisk P."/>
            <person name="Stolte C."/>
            <person name="Sykes S."/>
            <person name="Thomson T."/>
            <person name="Walk T."/>
            <person name="White J."/>
            <person name="Yandava C."/>
            <person name="Sibley C.D."/>
            <person name="Field T.R."/>
            <person name="Grinwis M."/>
            <person name="Eshaghurshan C.S."/>
            <person name="Surette M.G."/>
            <person name="Haas B."/>
            <person name="Nusbaum C."/>
            <person name="Birren B."/>
        </authorList>
    </citation>
    <scope>NUCLEOTIDE SEQUENCE [LARGE SCALE GENOMIC DNA]</scope>
    <source>
        <strain evidence="3">ATCC 700633</strain>
    </source>
</reference>
<gene>
    <name evidence="3" type="ORF">HMPREF0446_00221</name>
</gene>
<dbReference type="SMART" id="SM00530">
    <property type="entry name" value="HTH_XRE"/>
    <property type="match status" value="1"/>
</dbReference>
<reference evidence="3" key="2">
    <citation type="submission" date="2011-10" db="EMBL/GenBank/DDBJ databases">
        <title>The Genome Sequence of Granulicatella elegans ATCC 700633.</title>
        <authorList>
            <consortium name="The Broad Institute Genome Sequencing Platform"/>
            <consortium name="The Broad Institute Genome Sequencing Center for Infectious Disease"/>
            <person name="Earl A."/>
            <person name="Ward D."/>
            <person name="Feldgarden M."/>
            <person name="Gevers D."/>
            <person name="Sibley C.D."/>
            <person name="Field T.R."/>
            <person name="Grinwis M."/>
            <person name="Eshaghurshan C.S."/>
            <person name="Surette M.G."/>
            <person name="Young S.K."/>
            <person name="Zeng Q."/>
            <person name="Gargeya S."/>
            <person name="Fitzgerald M."/>
            <person name="Haas B."/>
            <person name="Abouelleil A."/>
            <person name="Alvarado L."/>
            <person name="Arachchi H.M."/>
            <person name="Berlin A."/>
            <person name="Brown A."/>
            <person name="Chapman S.B."/>
            <person name="Chen Z."/>
            <person name="Dunbar C."/>
            <person name="Freedman E."/>
            <person name="Gearin G."/>
            <person name="Goldberg J."/>
            <person name="Griggs A."/>
            <person name="Gujja S."/>
            <person name="Heiman D."/>
            <person name="Howarth C."/>
            <person name="Larson L."/>
            <person name="Lui A."/>
            <person name="MacDonald P.J.P."/>
            <person name="Montmayeur A."/>
            <person name="Murphy C."/>
            <person name="Neiman D."/>
            <person name="Pearson M."/>
            <person name="Priest M."/>
            <person name="Roberts A."/>
            <person name="Saif S."/>
            <person name="Shea T."/>
            <person name="Shenoy N."/>
            <person name="Sisk P."/>
            <person name="Stolte C."/>
            <person name="Sykes S."/>
            <person name="Wortman J."/>
            <person name="Nusbaum C."/>
            <person name="Birren B."/>
        </authorList>
    </citation>
    <scope>NUCLEOTIDE SEQUENCE [LARGE SCALE GENOMIC DNA]</scope>
    <source>
        <strain evidence="3">ATCC 700633</strain>
    </source>
</reference>
<evidence type="ECO:0000259" key="2">
    <source>
        <dbReference type="PROSITE" id="PS50943"/>
    </source>
</evidence>
<dbReference type="PANTHER" id="PTHR46558">
    <property type="entry name" value="TRACRIPTIONAL REGULATORY PROTEIN-RELATED-RELATED"/>
    <property type="match status" value="1"/>
</dbReference>
<dbReference type="GO" id="GO:0003677">
    <property type="term" value="F:DNA binding"/>
    <property type="evidence" value="ECO:0007669"/>
    <property type="project" value="UniProtKB-KW"/>
</dbReference>
<accession>D0BJT6</accession>